<keyword evidence="1" id="KW-0808">Transferase</keyword>
<evidence type="ECO:0000313" key="1">
    <source>
        <dbReference type="EMBL" id="KKI51283.1"/>
    </source>
</evidence>
<dbReference type="EMBL" id="LAYJ01000078">
    <property type="protein sequence ID" value="KKI51283.1"/>
    <property type="molecule type" value="Genomic_DNA"/>
</dbReference>
<dbReference type="CDD" id="cd02440">
    <property type="entry name" value="AdoMet_MTases"/>
    <property type="match status" value="1"/>
</dbReference>
<sequence length="227" mass="26042">MELSLRMRAIATFAKEADIVADIGCDHGFVTAALIEDYGAKQVIACDISEKSLQKAKKLVCEHNLVQSVDFYVADGLSALTDKSPDCVIIAGMGGLLIRDILERDIKTAKRAQKLVLAPQGNEYELRTFLYENDFMIYDEAIVYDEGKYYQVIVAREGRGICPEEIYLRYGYYPAKRKEQLQKEFLQRKLLETEMIMEKAHRGKNTDSYIKEKQELHRKIQEVLQCL</sequence>
<dbReference type="RefSeq" id="WP_082103413.1">
    <property type="nucleotide sequence ID" value="NZ_LAYJ01000078.1"/>
</dbReference>
<name>A0A0M2NGJ8_9FIRM</name>
<evidence type="ECO:0000313" key="2">
    <source>
        <dbReference type="Proteomes" id="UP000034076"/>
    </source>
</evidence>
<dbReference type="AlphaFoldDB" id="A0A0M2NGJ8"/>
<gene>
    <name evidence="1" type="ORF">CHK_1071</name>
</gene>
<dbReference type="STRING" id="270498.CHK_1071"/>
<dbReference type="Proteomes" id="UP000034076">
    <property type="component" value="Unassembled WGS sequence"/>
</dbReference>
<dbReference type="GO" id="GO:0160105">
    <property type="term" value="F:tRNA (adenine(22)-N1)-methyltransferase activity"/>
    <property type="evidence" value="ECO:0007669"/>
    <property type="project" value="InterPro"/>
</dbReference>
<dbReference type="PANTHER" id="PTHR38451:SF1">
    <property type="entry name" value="TRNA (ADENINE(22)-N(1))-METHYLTRANSFERASE"/>
    <property type="match status" value="1"/>
</dbReference>
<accession>A0A0M2NGJ8</accession>
<reference evidence="1 2" key="1">
    <citation type="submission" date="2015-04" db="EMBL/GenBank/DDBJ databases">
        <title>Draft genome sequence of bacteremic isolate Catabacter hongkongensis type strain HKU16T.</title>
        <authorList>
            <person name="Lau S.K."/>
            <person name="Teng J.L."/>
            <person name="Huang Y."/>
            <person name="Curreem S.O."/>
            <person name="Tsui S.K."/>
            <person name="Woo P.C."/>
        </authorList>
    </citation>
    <scope>NUCLEOTIDE SEQUENCE [LARGE SCALE GENOMIC DNA]</scope>
    <source>
        <strain evidence="1 2">HKU16</strain>
    </source>
</reference>
<dbReference type="InterPro" id="IPR006901">
    <property type="entry name" value="TrmK"/>
</dbReference>
<dbReference type="PIRSF" id="PIRSF018637">
    <property type="entry name" value="TrmK"/>
    <property type="match status" value="1"/>
</dbReference>
<proteinExistence type="predicted"/>
<keyword evidence="2" id="KW-1185">Reference proteome</keyword>
<dbReference type="PATRIC" id="fig|270498.16.peg.28"/>
<keyword evidence="1" id="KW-0489">Methyltransferase</keyword>
<dbReference type="InterPro" id="IPR029063">
    <property type="entry name" value="SAM-dependent_MTases_sf"/>
</dbReference>
<dbReference type="SUPFAM" id="SSF53335">
    <property type="entry name" value="S-adenosyl-L-methionine-dependent methyltransferases"/>
    <property type="match status" value="1"/>
</dbReference>
<dbReference type="GO" id="GO:0032259">
    <property type="term" value="P:methylation"/>
    <property type="evidence" value="ECO:0007669"/>
    <property type="project" value="UniProtKB-KW"/>
</dbReference>
<dbReference type="PANTHER" id="PTHR38451">
    <property type="entry name" value="TRNA (ADENINE(22)-N(1))-METHYLTRANSFERASE"/>
    <property type="match status" value="1"/>
</dbReference>
<protein>
    <submittedName>
        <fullName evidence="1">Putative tRNA-m1A22 methylase</fullName>
    </submittedName>
</protein>
<dbReference type="Gene3D" id="3.40.50.150">
    <property type="entry name" value="Vaccinia Virus protein VP39"/>
    <property type="match status" value="1"/>
</dbReference>
<comment type="caution">
    <text evidence="1">The sequence shown here is derived from an EMBL/GenBank/DDBJ whole genome shotgun (WGS) entry which is preliminary data.</text>
</comment>
<dbReference type="OrthoDB" id="5881184at2"/>
<organism evidence="1 2">
    <name type="scientific">Christensenella hongkongensis</name>
    <dbReference type="NCBI Taxonomy" id="270498"/>
    <lineage>
        <taxon>Bacteria</taxon>
        <taxon>Bacillati</taxon>
        <taxon>Bacillota</taxon>
        <taxon>Clostridia</taxon>
        <taxon>Christensenellales</taxon>
        <taxon>Christensenellaceae</taxon>
        <taxon>Christensenella</taxon>
    </lineage>
</organism>
<dbReference type="Pfam" id="PF12847">
    <property type="entry name" value="Methyltransf_18"/>
    <property type="match status" value="1"/>
</dbReference>